<sequence>MDQLIDMNEEDALAEINLEDTQLQAQQSETQVGESTQAPRKRGKTSLVWEDFVSVGVEEDGKERAKCLHCGTKTRGSSSGASFVPNPQDLVTESPLEDDLDNDLFELERSLGSNMGNTKTHLDVYLEEKRLDRKSFPDLDVLSYWRENQFRFGDLAVG</sequence>
<dbReference type="OMA" id="YWRENQF"/>
<keyword evidence="3" id="KW-1185">Reference proteome</keyword>
<feature type="compositionally biased region" description="Polar residues" evidence="1">
    <location>
        <begin position="20"/>
        <end position="38"/>
    </location>
</feature>
<organism evidence="2 3">
    <name type="scientific">Brassica napus</name>
    <name type="common">Rape</name>
    <dbReference type="NCBI Taxonomy" id="3708"/>
    <lineage>
        <taxon>Eukaryota</taxon>
        <taxon>Viridiplantae</taxon>
        <taxon>Streptophyta</taxon>
        <taxon>Embryophyta</taxon>
        <taxon>Tracheophyta</taxon>
        <taxon>Spermatophyta</taxon>
        <taxon>Magnoliopsida</taxon>
        <taxon>eudicotyledons</taxon>
        <taxon>Gunneridae</taxon>
        <taxon>Pentapetalae</taxon>
        <taxon>rosids</taxon>
        <taxon>malvids</taxon>
        <taxon>Brassicales</taxon>
        <taxon>Brassicaceae</taxon>
        <taxon>Brassiceae</taxon>
        <taxon>Brassica</taxon>
    </lineage>
</organism>
<dbReference type="AlphaFoldDB" id="A0A078G359"/>
<reference evidence="2 3" key="1">
    <citation type="journal article" date="2014" name="Science">
        <title>Plant genetics. Early allopolyploid evolution in the post-Neolithic Brassica napus oilseed genome.</title>
        <authorList>
            <person name="Chalhoub B."/>
            <person name="Denoeud F."/>
            <person name="Liu S."/>
            <person name="Parkin I.A."/>
            <person name="Tang H."/>
            <person name="Wang X."/>
            <person name="Chiquet J."/>
            <person name="Belcram H."/>
            <person name="Tong C."/>
            <person name="Samans B."/>
            <person name="Correa M."/>
            <person name="Da Silva C."/>
            <person name="Just J."/>
            <person name="Falentin C."/>
            <person name="Koh C.S."/>
            <person name="Le Clainche I."/>
            <person name="Bernard M."/>
            <person name="Bento P."/>
            <person name="Noel B."/>
            <person name="Labadie K."/>
            <person name="Alberti A."/>
            <person name="Charles M."/>
            <person name="Arnaud D."/>
            <person name="Guo H."/>
            <person name="Daviaud C."/>
            <person name="Alamery S."/>
            <person name="Jabbari K."/>
            <person name="Zhao M."/>
            <person name="Edger P.P."/>
            <person name="Chelaifa H."/>
            <person name="Tack D."/>
            <person name="Lassalle G."/>
            <person name="Mestiri I."/>
            <person name="Schnel N."/>
            <person name="Le Paslier M.C."/>
            <person name="Fan G."/>
            <person name="Renault V."/>
            <person name="Bayer P.E."/>
            <person name="Golicz A.A."/>
            <person name="Manoli S."/>
            <person name="Lee T.H."/>
            <person name="Thi V.H."/>
            <person name="Chalabi S."/>
            <person name="Hu Q."/>
            <person name="Fan C."/>
            <person name="Tollenaere R."/>
            <person name="Lu Y."/>
            <person name="Battail C."/>
            <person name="Shen J."/>
            <person name="Sidebottom C.H."/>
            <person name="Wang X."/>
            <person name="Canaguier A."/>
            <person name="Chauveau A."/>
            <person name="Berard A."/>
            <person name="Deniot G."/>
            <person name="Guan M."/>
            <person name="Liu Z."/>
            <person name="Sun F."/>
            <person name="Lim Y.P."/>
            <person name="Lyons E."/>
            <person name="Town C.D."/>
            <person name="Bancroft I."/>
            <person name="Wang X."/>
            <person name="Meng J."/>
            <person name="Ma J."/>
            <person name="Pires J.C."/>
            <person name="King G.J."/>
            <person name="Brunel D."/>
            <person name="Delourme R."/>
            <person name="Renard M."/>
            <person name="Aury J.M."/>
            <person name="Adams K.L."/>
            <person name="Batley J."/>
            <person name="Snowdon R.J."/>
            <person name="Tost J."/>
            <person name="Edwards D."/>
            <person name="Zhou Y."/>
            <person name="Hua W."/>
            <person name="Sharpe A.G."/>
            <person name="Paterson A.H."/>
            <person name="Guan C."/>
            <person name="Wincker P."/>
        </authorList>
    </citation>
    <scope>NUCLEOTIDE SEQUENCE [LARGE SCALE GENOMIC DNA]</scope>
    <source>
        <strain evidence="3">cv. Darmor-bzh</strain>
    </source>
</reference>
<accession>A0A078G359</accession>
<evidence type="ECO:0000313" key="2">
    <source>
        <dbReference type="EMBL" id="CDY19442.1"/>
    </source>
</evidence>
<proteinExistence type="predicted"/>
<evidence type="ECO:0000313" key="3">
    <source>
        <dbReference type="Proteomes" id="UP000028999"/>
    </source>
</evidence>
<protein>
    <submittedName>
        <fullName evidence="2">BnaC04g11570D protein</fullName>
    </submittedName>
</protein>
<feature type="region of interest" description="Disordered" evidence="1">
    <location>
        <begin position="20"/>
        <end position="43"/>
    </location>
</feature>
<dbReference type="GO" id="GO:0006357">
    <property type="term" value="P:regulation of transcription by RNA polymerase II"/>
    <property type="evidence" value="ECO:0000318"/>
    <property type="project" value="GO_Central"/>
</dbReference>
<feature type="region of interest" description="Disordered" evidence="1">
    <location>
        <begin position="72"/>
        <end position="96"/>
    </location>
</feature>
<evidence type="ECO:0000256" key="1">
    <source>
        <dbReference type="SAM" id="MobiDB-lite"/>
    </source>
</evidence>
<dbReference type="PaxDb" id="3708-A0A078G359"/>
<dbReference type="Proteomes" id="UP000028999">
    <property type="component" value="Unassembled WGS sequence"/>
</dbReference>
<dbReference type="Gramene" id="CDY19442">
    <property type="protein sequence ID" value="CDY19442"/>
    <property type="gene ID" value="GSBRNA2T00009010001"/>
</dbReference>
<gene>
    <name evidence="2" type="primary">BnaC04g11570D</name>
    <name evidence="2" type="ORF">GSBRNA2T00009010001</name>
</gene>
<dbReference type="EMBL" id="LK032096">
    <property type="protein sequence ID" value="CDY19442.1"/>
    <property type="molecule type" value="Genomic_DNA"/>
</dbReference>
<dbReference type="GO" id="GO:0005634">
    <property type="term" value="C:nucleus"/>
    <property type="evidence" value="ECO:0000318"/>
    <property type="project" value="GO_Central"/>
</dbReference>
<name>A0A078G359_BRANA</name>